<name>A0ACC0CAG6_CATRO</name>
<comment type="caution">
    <text evidence="1">The sequence shown here is derived from an EMBL/GenBank/DDBJ whole genome shotgun (WGS) entry which is preliminary data.</text>
</comment>
<evidence type="ECO:0000313" key="2">
    <source>
        <dbReference type="Proteomes" id="UP001060085"/>
    </source>
</evidence>
<gene>
    <name evidence="1" type="ORF">M9H77_02989</name>
</gene>
<proteinExistence type="predicted"/>
<accession>A0ACC0CAG6</accession>
<evidence type="ECO:0000313" key="1">
    <source>
        <dbReference type="EMBL" id="KAI5681761.1"/>
    </source>
</evidence>
<keyword evidence="2" id="KW-1185">Reference proteome</keyword>
<sequence length="506" mass="56621">MGVIGAPVEHPCMLNIDYSLPKERLTESSTLTSIGQNTYLFHGVISIRILLETINWKSNLTQVLEVGPGFKLSSYPRHLLSIVGCPAICDLLPMVALPLPSLVGFWPNWIVWTTPYRVRSSSLCSWGFEALVSSRGGDSREEKKIRELSKGSKDAPSSSHPSKKSTSIPRNVTYVDVVMIETFMESISKVISQFDEMKHILHQHMNTNCYVAENETNEEEDQEEKYNQEGKQDESSFDDDDDGDGGGMVPSERRNDEKEMKTDENRAKKTKNEAVSKNAAPIAQSRPTYHRGRCRGSKALLQRRPTVDGRPRPTVNSGEQLNCLRWMNLWSPIDHLKSLLLIECGVLVLNSIDSKERVKPLNVRFMRLVPHRFSIGSSTWVAVTRTVNGAGLTLTRAGVYSFLAKAQNSAKSTTENLGNLGTIKQSLYYLGNPQCRTNSKTVHQIDVKMTKNHSAIFIGVAGGIGSLKISWLKASKKEFQVQIEGLEEYTRLSRDINVLRSSMESK</sequence>
<dbReference type="Proteomes" id="UP001060085">
    <property type="component" value="Linkage Group LG01"/>
</dbReference>
<organism evidence="1 2">
    <name type="scientific">Catharanthus roseus</name>
    <name type="common">Madagascar periwinkle</name>
    <name type="synonym">Vinca rosea</name>
    <dbReference type="NCBI Taxonomy" id="4058"/>
    <lineage>
        <taxon>Eukaryota</taxon>
        <taxon>Viridiplantae</taxon>
        <taxon>Streptophyta</taxon>
        <taxon>Embryophyta</taxon>
        <taxon>Tracheophyta</taxon>
        <taxon>Spermatophyta</taxon>
        <taxon>Magnoliopsida</taxon>
        <taxon>eudicotyledons</taxon>
        <taxon>Gunneridae</taxon>
        <taxon>Pentapetalae</taxon>
        <taxon>asterids</taxon>
        <taxon>lamiids</taxon>
        <taxon>Gentianales</taxon>
        <taxon>Apocynaceae</taxon>
        <taxon>Rauvolfioideae</taxon>
        <taxon>Vinceae</taxon>
        <taxon>Catharanthinae</taxon>
        <taxon>Catharanthus</taxon>
    </lineage>
</organism>
<protein>
    <submittedName>
        <fullName evidence="1">Uncharacterized protein</fullName>
    </submittedName>
</protein>
<reference evidence="2" key="1">
    <citation type="journal article" date="2023" name="Nat. Plants">
        <title>Single-cell RNA sequencing provides a high-resolution roadmap for understanding the multicellular compartmentation of specialized metabolism.</title>
        <authorList>
            <person name="Sun S."/>
            <person name="Shen X."/>
            <person name="Li Y."/>
            <person name="Li Y."/>
            <person name="Wang S."/>
            <person name="Li R."/>
            <person name="Zhang H."/>
            <person name="Shen G."/>
            <person name="Guo B."/>
            <person name="Wei J."/>
            <person name="Xu J."/>
            <person name="St-Pierre B."/>
            <person name="Chen S."/>
            <person name="Sun C."/>
        </authorList>
    </citation>
    <scope>NUCLEOTIDE SEQUENCE [LARGE SCALE GENOMIC DNA]</scope>
</reference>
<dbReference type="EMBL" id="CM044701">
    <property type="protein sequence ID" value="KAI5681761.1"/>
    <property type="molecule type" value="Genomic_DNA"/>
</dbReference>